<dbReference type="InterPro" id="IPR023198">
    <property type="entry name" value="PGP-like_dom2"/>
</dbReference>
<evidence type="ECO:0000313" key="1">
    <source>
        <dbReference type="EMBL" id="MBN7795509.1"/>
    </source>
</evidence>
<dbReference type="AlphaFoldDB" id="A0A939IHI7"/>
<dbReference type="Gene3D" id="3.40.50.1000">
    <property type="entry name" value="HAD superfamily/HAD-like"/>
    <property type="match status" value="1"/>
</dbReference>
<name>A0A939IHI7_9GAMM</name>
<sequence length="229" mass="24818">MGAYFFDLDGTLTDSAPGLLNSFGVALDFLGVRNVSEPSLRGHLGEPLPEVFRSYLPDISNVDIESGIAAFRRSYDDEGIYVNKLYPGIEALLKRLRELDFGAWVVTSKPVHHAEKVCELLEIRDYFQGIIGAGLDEADTKSTLVHKALGLSEADPRSTIFLGDRCYDVVGALSNNVRPVGALWGYGSRTELETAGCVEFAQSPSAFLADYVESRVHGGFSAAALLAHS</sequence>
<dbReference type="Gene3D" id="1.10.150.240">
    <property type="entry name" value="Putative phosphatase, domain 2"/>
    <property type="match status" value="1"/>
</dbReference>
<proteinExistence type="predicted"/>
<dbReference type="InterPro" id="IPR036412">
    <property type="entry name" value="HAD-like_sf"/>
</dbReference>
<accession>A0A939IHI7</accession>
<protein>
    <submittedName>
        <fullName evidence="1">HAD hydrolase-like protein</fullName>
    </submittedName>
</protein>
<dbReference type="RefSeq" id="WP_206558963.1">
    <property type="nucleotide sequence ID" value="NZ_JAFKCZ010000002.1"/>
</dbReference>
<dbReference type="PANTHER" id="PTHR43434:SF20">
    <property type="entry name" value="5'-NUCLEOTIDASE"/>
    <property type="match status" value="1"/>
</dbReference>
<dbReference type="Proteomes" id="UP000664303">
    <property type="component" value="Unassembled WGS sequence"/>
</dbReference>
<dbReference type="Pfam" id="PF13419">
    <property type="entry name" value="HAD_2"/>
    <property type="match status" value="1"/>
</dbReference>
<keyword evidence="2" id="KW-1185">Reference proteome</keyword>
<dbReference type="GO" id="GO:0004713">
    <property type="term" value="F:protein tyrosine kinase activity"/>
    <property type="evidence" value="ECO:0007669"/>
    <property type="project" value="TreeGrafter"/>
</dbReference>
<evidence type="ECO:0000313" key="2">
    <source>
        <dbReference type="Proteomes" id="UP000664303"/>
    </source>
</evidence>
<dbReference type="InterPro" id="IPR041492">
    <property type="entry name" value="HAD_2"/>
</dbReference>
<reference evidence="1" key="1">
    <citation type="submission" date="2021-02" db="EMBL/GenBank/DDBJ databases">
        <title>PHA producing bacteria isolated from coastal sediment in Guangdong, Shenzhen.</title>
        <authorList>
            <person name="Zheng W."/>
            <person name="Yu S."/>
            <person name="Huang Y."/>
        </authorList>
    </citation>
    <scope>NUCLEOTIDE SEQUENCE</scope>
    <source>
        <strain evidence="1">TN14-10</strain>
    </source>
</reference>
<organism evidence="1 2">
    <name type="scientific">Parahaliea mediterranea</name>
    <dbReference type="NCBI Taxonomy" id="651086"/>
    <lineage>
        <taxon>Bacteria</taxon>
        <taxon>Pseudomonadati</taxon>
        <taxon>Pseudomonadota</taxon>
        <taxon>Gammaproteobacteria</taxon>
        <taxon>Cellvibrionales</taxon>
        <taxon>Halieaceae</taxon>
        <taxon>Parahaliea</taxon>
    </lineage>
</organism>
<dbReference type="SFLD" id="SFLDG01129">
    <property type="entry name" value="C1.5:_HAD__Beta-PGM__Phosphata"/>
    <property type="match status" value="1"/>
</dbReference>
<dbReference type="GO" id="GO:0005829">
    <property type="term" value="C:cytosol"/>
    <property type="evidence" value="ECO:0007669"/>
    <property type="project" value="TreeGrafter"/>
</dbReference>
<gene>
    <name evidence="1" type="ORF">JYP50_02830</name>
</gene>
<dbReference type="PANTHER" id="PTHR43434">
    <property type="entry name" value="PHOSPHOGLYCOLATE PHOSPHATASE"/>
    <property type="match status" value="1"/>
</dbReference>
<dbReference type="GO" id="GO:0016787">
    <property type="term" value="F:hydrolase activity"/>
    <property type="evidence" value="ECO:0007669"/>
    <property type="project" value="UniProtKB-KW"/>
</dbReference>
<dbReference type="InterPro" id="IPR023214">
    <property type="entry name" value="HAD_sf"/>
</dbReference>
<comment type="caution">
    <text evidence="1">The sequence shown here is derived from an EMBL/GenBank/DDBJ whole genome shotgun (WGS) entry which is preliminary data.</text>
</comment>
<keyword evidence="1" id="KW-0378">Hydrolase</keyword>
<dbReference type="SUPFAM" id="SSF56784">
    <property type="entry name" value="HAD-like"/>
    <property type="match status" value="1"/>
</dbReference>
<dbReference type="EMBL" id="JAFKCZ010000002">
    <property type="protein sequence ID" value="MBN7795509.1"/>
    <property type="molecule type" value="Genomic_DNA"/>
</dbReference>
<dbReference type="SFLD" id="SFLDS00003">
    <property type="entry name" value="Haloacid_Dehalogenase"/>
    <property type="match status" value="1"/>
</dbReference>
<dbReference type="InterPro" id="IPR050155">
    <property type="entry name" value="HAD-like_hydrolase_sf"/>
</dbReference>